<proteinExistence type="predicted"/>
<keyword evidence="3" id="KW-1185">Reference proteome</keyword>
<organism evidence="2 3">
    <name type="scientific">Trema orientale</name>
    <name type="common">Charcoal tree</name>
    <name type="synonym">Celtis orientalis</name>
    <dbReference type="NCBI Taxonomy" id="63057"/>
    <lineage>
        <taxon>Eukaryota</taxon>
        <taxon>Viridiplantae</taxon>
        <taxon>Streptophyta</taxon>
        <taxon>Embryophyta</taxon>
        <taxon>Tracheophyta</taxon>
        <taxon>Spermatophyta</taxon>
        <taxon>Magnoliopsida</taxon>
        <taxon>eudicotyledons</taxon>
        <taxon>Gunneridae</taxon>
        <taxon>Pentapetalae</taxon>
        <taxon>rosids</taxon>
        <taxon>fabids</taxon>
        <taxon>Rosales</taxon>
        <taxon>Cannabaceae</taxon>
        <taxon>Trema</taxon>
    </lineage>
</organism>
<sequence length="142" mass="16110">ESGVSMLKNKNEENGQTKSGELHKDSKRAATNKRRRENYVLQKKERDMCMNVVFNHVEGAFKETKYVKNCRRKLTSTEKEGENSTIKRCKQISNRGIIINEGGVLSESVIKRNNEIINHGLVINENIVGMYSVGGNMFGLSF</sequence>
<name>A0A2P5DB42_TREOI</name>
<feature type="region of interest" description="Disordered" evidence="1">
    <location>
        <begin position="1"/>
        <end position="37"/>
    </location>
</feature>
<comment type="caution">
    <text evidence="2">The sequence shown here is derived from an EMBL/GenBank/DDBJ whole genome shotgun (WGS) entry which is preliminary data.</text>
</comment>
<dbReference type="InParanoid" id="A0A2P5DB42"/>
<evidence type="ECO:0000313" key="3">
    <source>
        <dbReference type="Proteomes" id="UP000237000"/>
    </source>
</evidence>
<evidence type="ECO:0000256" key="1">
    <source>
        <dbReference type="SAM" id="MobiDB-lite"/>
    </source>
</evidence>
<gene>
    <name evidence="2" type="ORF">TorRG33x02_256570</name>
</gene>
<dbReference type="Proteomes" id="UP000237000">
    <property type="component" value="Unassembled WGS sequence"/>
</dbReference>
<protein>
    <submittedName>
        <fullName evidence="2">Uncharacterized protein</fullName>
    </submittedName>
</protein>
<accession>A0A2P5DB42</accession>
<dbReference type="AlphaFoldDB" id="A0A2P5DB42"/>
<evidence type="ECO:0000313" key="2">
    <source>
        <dbReference type="EMBL" id="PON70501.1"/>
    </source>
</evidence>
<reference evidence="3" key="1">
    <citation type="submission" date="2016-06" db="EMBL/GenBank/DDBJ databases">
        <title>Parallel loss of symbiosis genes in relatives of nitrogen-fixing non-legume Parasponia.</title>
        <authorList>
            <person name="Van Velzen R."/>
            <person name="Holmer R."/>
            <person name="Bu F."/>
            <person name="Rutten L."/>
            <person name="Van Zeijl A."/>
            <person name="Liu W."/>
            <person name="Santuari L."/>
            <person name="Cao Q."/>
            <person name="Sharma T."/>
            <person name="Shen D."/>
            <person name="Roswanjaya Y."/>
            <person name="Wardhani T."/>
            <person name="Kalhor M.S."/>
            <person name="Jansen J."/>
            <person name="Van den Hoogen J."/>
            <person name="Gungor B."/>
            <person name="Hartog M."/>
            <person name="Hontelez J."/>
            <person name="Verver J."/>
            <person name="Yang W.-C."/>
            <person name="Schijlen E."/>
            <person name="Repin R."/>
            <person name="Schilthuizen M."/>
            <person name="Schranz E."/>
            <person name="Heidstra R."/>
            <person name="Miyata K."/>
            <person name="Fedorova E."/>
            <person name="Kohlen W."/>
            <person name="Bisseling T."/>
            <person name="Smit S."/>
            <person name="Geurts R."/>
        </authorList>
    </citation>
    <scope>NUCLEOTIDE SEQUENCE [LARGE SCALE GENOMIC DNA]</scope>
    <source>
        <strain evidence="3">cv. RG33-2</strain>
    </source>
</reference>
<dbReference type="EMBL" id="JXTC01000282">
    <property type="protein sequence ID" value="PON70501.1"/>
    <property type="molecule type" value="Genomic_DNA"/>
</dbReference>
<feature type="non-terminal residue" evidence="2">
    <location>
        <position position="1"/>
    </location>
</feature>
<feature type="compositionally biased region" description="Basic and acidic residues" evidence="1">
    <location>
        <begin position="9"/>
        <end position="28"/>
    </location>
</feature>